<dbReference type="EMBL" id="SRKY01000003">
    <property type="protein sequence ID" value="THH36267.1"/>
    <property type="molecule type" value="Genomic_DNA"/>
</dbReference>
<protein>
    <submittedName>
        <fullName evidence="2">Uncharacterized protein</fullName>
    </submittedName>
</protein>
<keyword evidence="1" id="KW-0812">Transmembrane</keyword>
<organism evidence="2 3">
    <name type="scientific">Aliishimia ponticola</name>
    <dbReference type="NCBI Taxonomy" id="2499833"/>
    <lineage>
        <taxon>Bacteria</taxon>
        <taxon>Pseudomonadati</taxon>
        <taxon>Pseudomonadota</taxon>
        <taxon>Alphaproteobacteria</taxon>
        <taxon>Rhodobacterales</taxon>
        <taxon>Paracoccaceae</taxon>
        <taxon>Aliishimia</taxon>
    </lineage>
</organism>
<sequence length="130" mass="14034">MPLELLLILVVGGIAAVTLVLHLLGLSDVPALDAAQAKAAWDREYPADPAIHCTPTPNARAALIRTQNGQRGLVWRFGADTVAHPLSQYRITETPTGLTVRFRDYATPSVHVPLPAQVRAAWKQELEPAG</sequence>
<dbReference type="AlphaFoldDB" id="A0A4S4NCP9"/>
<gene>
    <name evidence="2" type="ORF">E4Z66_13385</name>
</gene>
<evidence type="ECO:0000313" key="2">
    <source>
        <dbReference type="EMBL" id="THH36267.1"/>
    </source>
</evidence>
<dbReference type="OrthoDB" id="7859692at2"/>
<dbReference type="Proteomes" id="UP000306602">
    <property type="component" value="Unassembled WGS sequence"/>
</dbReference>
<evidence type="ECO:0000313" key="3">
    <source>
        <dbReference type="Proteomes" id="UP000306602"/>
    </source>
</evidence>
<reference evidence="2 3" key="1">
    <citation type="submission" date="2019-04" db="EMBL/GenBank/DDBJ databases">
        <title>Shimia ponticola sp. nov., isolated from seawater.</title>
        <authorList>
            <person name="Kim Y.-O."/>
            <person name="Yoon J.-H."/>
        </authorList>
    </citation>
    <scope>NUCLEOTIDE SEQUENCE [LARGE SCALE GENOMIC DNA]</scope>
    <source>
        <strain evidence="2 3">MYP11</strain>
    </source>
</reference>
<proteinExistence type="predicted"/>
<comment type="caution">
    <text evidence="2">The sequence shown here is derived from an EMBL/GenBank/DDBJ whole genome shotgun (WGS) entry which is preliminary data.</text>
</comment>
<name>A0A4S4NCP9_9RHOB</name>
<evidence type="ECO:0000256" key="1">
    <source>
        <dbReference type="SAM" id="Phobius"/>
    </source>
</evidence>
<keyword evidence="1" id="KW-0472">Membrane</keyword>
<keyword evidence="1" id="KW-1133">Transmembrane helix</keyword>
<keyword evidence="3" id="KW-1185">Reference proteome</keyword>
<feature type="transmembrane region" description="Helical" evidence="1">
    <location>
        <begin position="6"/>
        <end position="26"/>
    </location>
</feature>
<accession>A0A4S4NCP9</accession>